<feature type="domain" description="Aminotransferase class I/classII large" evidence="7">
    <location>
        <begin position="44"/>
        <end position="416"/>
    </location>
</feature>
<dbReference type="GO" id="GO:0005739">
    <property type="term" value="C:mitochondrion"/>
    <property type="evidence" value="ECO:0007669"/>
    <property type="project" value="TreeGrafter"/>
</dbReference>
<name>A0A6A7G7S7_9CRUS</name>
<evidence type="ECO:0000259" key="7">
    <source>
        <dbReference type="Pfam" id="PF00155"/>
    </source>
</evidence>
<evidence type="ECO:0000256" key="5">
    <source>
        <dbReference type="ARBA" id="ARBA00022898"/>
    </source>
</evidence>
<dbReference type="Gene3D" id="3.40.640.10">
    <property type="entry name" value="Type I PLP-dependent aspartate aminotransferase-like (Major domain)"/>
    <property type="match status" value="1"/>
</dbReference>
<dbReference type="InterPro" id="IPR015422">
    <property type="entry name" value="PyrdxlP-dep_Trfase_small"/>
</dbReference>
<dbReference type="AlphaFoldDB" id="A0A6A7G7S7"/>
<accession>A0A6A7G7S7</accession>
<reference evidence="8" key="1">
    <citation type="submission" date="2017-11" db="EMBL/GenBank/DDBJ databases">
        <title>The sensing device of the deep-sea amphipod.</title>
        <authorList>
            <person name="Kobayashi H."/>
            <person name="Nagahama T."/>
            <person name="Arai W."/>
            <person name="Sasagawa Y."/>
            <person name="Umeda M."/>
            <person name="Hayashi T."/>
            <person name="Nikaido I."/>
            <person name="Watanabe H."/>
            <person name="Oguri K."/>
            <person name="Kitazato H."/>
            <person name="Fujioka K."/>
            <person name="Kido Y."/>
            <person name="Takami H."/>
        </authorList>
    </citation>
    <scope>NUCLEOTIDE SEQUENCE</scope>
    <source>
        <tissue evidence="8">Whole body</tissue>
    </source>
</reference>
<evidence type="ECO:0000256" key="6">
    <source>
        <dbReference type="ARBA" id="ARBA00024016"/>
    </source>
</evidence>
<keyword evidence="5" id="KW-0663">Pyridoxal phosphate</keyword>
<keyword evidence="3 8" id="KW-0032">Aminotransferase</keyword>
<dbReference type="PANTHER" id="PTHR43807:SF20">
    <property type="entry name" value="FI04487P"/>
    <property type="match status" value="1"/>
</dbReference>
<dbReference type="Pfam" id="PF00155">
    <property type="entry name" value="Aminotran_1_2"/>
    <property type="match status" value="1"/>
</dbReference>
<dbReference type="InterPro" id="IPR004839">
    <property type="entry name" value="Aminotransferase_I/II_large"/>
</dbReference>
<evidence type="ECO:0000256" key="1">
    <source>
        <dbReference type="ARBA" id="ARBA00001933"/>
    </source>
</evidence>
<comment type="cofactor">
    <cofactor evidence="1">
        <name>pyridoxal 5'-phosphate</name>
        <dbReference type="ChEBI" id="CHEBI:597326"/>
    </cofactor>
</comment>
<protein>
    <submittedName>
        <fullName evidence="8">Aminotransferase</fullName>
    </submittedName>
</protein>
<dbReference type="InterPro" id="IPR051326">
    <property type="entry name" value="Kynurenine-oxoglutarate_AT"/>
</dbReference>
<dbReference type="GO" id="GO:0016212">
    <property type="term" value="F:kynurenine-oxoglutarate transaminase activity"/>
    <property type="evidence" value="ECO:0007669"/>
    <property type="project" value="TreeGrafter"/>
</dbReference>
<dbReference type="PANTHER" id="PTHR43807">
    <property type="entry name" value="FI04487P"/>
    <property type="match status" value="1"/>
</dbReference>
<evidence type="ECO:0000313" key="8">
    <source>
        <dbReference type="EMBL" id="LAC26262.1"/>
    </source>
</evidence>
<comment type="pathway">
    <text evidence="6">Amino-acid degradation; L-kynurenine degradation; kynurenate from L-kynurenine: step 1/2.</text>
</comment>
<evidence type="ECO:0000256" key="3">
    <source>
        <dbReference type="ARBA" id="ARBA00022576"/>
    </source>
</evidence>
<evidence type="ECO:0000256" key="2">
    <source>
        <dbReference type="ARBA" id="ARBA00007441"/>
    </source>
</evidence>
<dbReference type="CDD" id="cd00609">
    <property type="entry name" value="AAT_like"/>
    <property type="match status" value="1"/>
</dbReference>
<comment type="similarity">
    <text evidence="2">Belongs to the class-I pyridoxal-phosphate-dependent aminotransferase family.</text>
</comment>
<dbReference type="Gene3D" id="3.90.1150.10">
    <property type="entry name" value="Aspartate Aminotransferase, domain 1"/>
    <property type="match status" value="1"/>
</dbReference>
<dbReference type="FunFam" id="3.40.640.10:FF:000024">
    <property type="entry name" value="Kynurenine--oxoglutarate transaminase 3"/>
    <property type="match status" value="1"/>
</dbReference>
<dbReference type="InterPro" id="IPR015421">
    <property type="entry name" value="PyrdxlP-dep_Trfase_major"/>
</dbReference>
<dbReference type="GO" id="GO:0030170">
    <property type="term" value="F:pyridoxal phosphate binding"/>
    <property type="evidence" value="ECO:0007669"/>
    <property type="project" value="InterPro"/>
</dbReference>
<evidence type="ECO:0000256" key="4">
    <source>
        <dbReference type="ARBA" id="ARBA00022679"/>
    </source>
</evidence>
<sequence>MRNVSRCCRFTTMTDLPKPAQRISSFGGSVFTEFTTLAKKLNAINLGQGFPDWNVPKFVQESAHEAIKSGPSSNQYTSHMGFPMLKETLSKFYGKLMNRAIDPQTEIIPTNGATQALFSSIQAHVNPGDEVICIEPFYDAYPADVIMAGGIPVYVPLKAPKNSTSSHEWTLDMKEFEASISSKTKAVFLNNPHNPTGKMFSREELQQISEIVLRHPNMIVISDEVYEFITFDDCEHIRIATLPGMWDRTLTISSSGKTFSCTGWKIGWAIGPTHLINPLYLVQQWIPFCTTTPFQHAISLSFEKAQENNYFAELKSSYQRKRDIICDAMKKVGIEPVVPSSGFFALGHIKNLLNTFEVPDGESTDYEFSRYLTREFGVTTIPPSAFYCDDHRHLAEHYTRFAFCKSDPLLHEACLRLENLRKSSSH</sequence>
<dbReference type="SUPFAM" id="SSF53383">
    <property type="entry name" value="PLP-dependent transferases"/>
    <property type="match status" value="1"/>
</dbReference>
<dbReference type="EMBL" id="IACT01007143">
    <property type="protein sequence ID" value="LAC26262.1"/>
    <property type="molecule type" value="mRNA"/>
</dbReference>
<dbReference type="InterPro" id="IPR015424">
    <property type="entry name" value="PyrdxlP-dep_Trfase"/>
</dbReference>
<proteinExistence type="evidence at transcript level"/>
<organism evidence="8">
    <name type="scientific">Hirondellea gigas</name>
    <dbReference type="NCBI Taxonomy" id="1518452"/>
    <lineage>
        <taxon>Eukaryota</taxon>
        <taxon>Metazoa</taxon>
        <taxon>Ecdysozoa</taxon>
        <taxon>Arthropoda</taxon>
        <taxon>Crustacea</taxon>
        <taxon>Multicrustacea</taxon>
        <taxon>Malacostraca</taxon>
        <taxon>Eumalacostraca</taxon>
        <taxon>Peracarida</taxon>
        <taxon>Amphipoda</taxon>
        <taxon>Amphilochidea</taxon>
        <taxon>Lysianassida</taxon>
        <taxon>Lysianassidira</taxon>
        <taxon>Lysianassoidea</taxon>
        <taxon>Lysianassidae</taxon>
        <taxon>Hirondellea</taxon>
    </lineage>
</organism>
<keyword evidence="4 8" id="KW-0808">Transferase</keyword>